<evidence type="ECO:0000313" key="2">
    <source>
        <dbReference type="EMBL" id="SHH74662.1"/>
    </source>
</evidence>
<feature type="transmembrane region" description="Helical" evidence="1">
    <location>
        <begin position="34"/>
        <end position="51"/>
    </location>
</feature>
<dbReference type="AlphaFoldDB" id="A0A1M5VH93"/>
<dbReference type="InterPro" id="IPR024529">
    <property type="entry name" value="ECF_trnsprt_substrate-spec"/>
</dbReference>
<dbReference type="Pfam" id="PF12822">
    <property type="entry name" value="ECF_trnsprt"/>
    <property type="match status" value="1"/>
</dbReference>
<name>A0A1M5VH93_9FIRM</name>
<evidence type="ECO:0000256" key="1">
    <source>
        <dbReference type="SAM" id="Phobius"/>
    </source>
</evidence>
<protein>
    <submittedName>
        <fullName evidence="2">Energy-coupling factor transport system substrate-specific component</fullName>
    </submittedName>
</protein>
<keyword evidence="1" id="KW-0472">Membrane</keyword>
<feature type="transmembrane region" description="Helical" evidence="1">
    <location>
        <begin position="156"/>
        <end position="178"/>
    </location>
</feature>
<dbReference type="GO" id="GO:0022857">
    <property type="term" value="F:transmembrane transporter activity"/>
    <property type="evidence" value="ECO:0007669"/>
    <property type="project" value="InterPro"/>
</dbReference>
<proteinExistence type="predicted"/>
<dbReference type="STRING" id="1123281.SAMN02745180_00902"/>
<dbReference type="Gene3D" id="1.10.1760.20">
    <property type="match status" value="1"/>
</dbReference>
<keyword evidence="1" id="KW-0812">Transmembrane</keyword>
<keyword evidence="3" id="KW-1185">Reference proteome</keyword>
<sequence>MKYSKSILIDVFIIIVLIPATIFVGFYIFNDRKYYFISLLILFYTMIPLIIKFEKRKPQARELMVISVLSAIGVAGRSATFMIRPFAPIDAITIISGITLGPEEGFLIGAMIMFVSNFFFGQGPWTPWQMFALGTIGFLSGVFHQKGIIKENKKSLCIFGGLATFFVYGGIMNPAALIMWQSYVTLELIIAYYISGITYDLVHASGTVLFLYLISQPMIEKIDRVKYKYGLFQPIKEAINEEKN</sequence>
<evidence type="ECO:0000313" key="3">
    <source>
        <dbReference type="Proteomes" id="UP000184389"/>
    </source>
</evidence>
<feature type="transmembrane region" description="Helical" evidence="1">
    <location>
        <begin position="190"/>
        <end position="214"/>
    </location>
</feature>
<accession>A0A1M5VH93</accession>
<reference evidence="2 3" key="1">
    <citation type="submission" date="2016-11" db="EMBL/GenBank/DDBJ databases">
        <authorList>
            <person name="Jaros S."/>
            <person name="Januszkiewicz K."/>
            <person name="Wedrychowicz H."/>
        </authorList>
    </citation>
    <scope>NUCLEOTIDE SEQUENCE [LARGE SCALE GENOMIC DNA]</scope>
    <source>
        <strain evidence="2 3">DSM 13106</strain>
    </source>
</reference>
<feature type="transmembrane region" description="Helical" evidence="1">
    <location>
        <begin position="125"/>
        <end position="144"/>
    </location>
</feature>
<organism evidence="2 3">
    <name type="scientific">Sporanaerobacter acetigenes DSM 13106</name>
    <dbReference type="NCBI Taxonomy" id="1123281"/>
    <lineage>
        <taxon>Bacteria</taxon>
        <taxon>Bacillati</taxon>
        <taxon>Bacillota</taxon>
        <taxon>Tissierellia</taxon>
        <taxon>Tissierellales</taxon>
        <taxon>Sporanaerobacteraceae</taxon>
        <taxon>Sporanaerobacter</taxon>
    </lineage>
</organism>
<feature type="transmembrane region" description="Helical" evidence="1">
    <location>
        <begin position="7"/>
        <end position="28"/>
    </location>
</feature>
<keyword evidence="1" id="KW-1133">Transmembrane helix</keyword>
<dbReference type="EMBL" id="FQXR01000004">
    <property type="protein sequence ID" value="SHH74662.1"/>
    <property type="molecule type" value="Genomic_DNA"/>
</dbReference>
<gene>
    <name evidence="2" type="ORF">SAMN02745180_00902</name>
</gene>
<dbReference type="OrthoDB" id="5198189at2"/>
<dbReference type="Proteomes" id="UP000184389">
    <property type="component" value="Unassembled WGS sequence"/>
</dbReference>